<evidence type="ECO:0000256" key="1">
    <source>
        <dbReference type="SAM" id="MobiDB-lite"/>
    </source>
</evidence>
<proteinExistence type="predicted"/>
<dbReference type="AlphaFoldDB" id="A0A7D9IGQ5"/>
<dbReference type="OrthoDB" id="10070154at2759"/>
<feature type="compositionally biased region" description="Basic residues" evidence="1">
    <location>
        <begin position="82"/>
        <end position="95"/>
    </location>
</feature>
<protein>
    <submittedName>
        <fullName evidence="2">Uncharacterized protein</fullName>
    </submittedName>
</protein>
<feature type="compositionally biased region" description="Basic and acidic residues" evidence="1">
    <location>
        <begin position="66"/>
        <end position="81"/>
    </location>
</feature>
<feature type="region of interest" description="Disordered" evidence="1">
    <location>
        <begin position="66"/>
        <end position="194"/>
    </location>
</feature>
<dbReference type="PANTHER" id="PTHR48453:SF1">
    <property type="entry name" value="CCHC-TYPE DOMAIN-CONTAINING PROTEIN"/>
    <property type="match status" value="1"/>
</dbReference>
<keyword evidence="3" id="KW-1185">Reference proteome</keyword>
<dbReference type="Proteomes" id="UP001152795">
    <property type="component" value="Unassembled WGS sequence"/>
</dbReference>
<dbReference type="PANTHER" id="PTHR48453">
    <property type="entry name" value="CCHC-TYPE DOMAIN-CONTAINING PROTEIN"/>
    <property type="match status" value="1"/>
</dbReference>
<evidence type="ECO:0000313" key="3">
    <source>
        <dbReference type="Proteomes" id="UP001152795"/>
    </source>
</evidence>
<dbReference type="EMBL" id="CACRXK020005158">
    <property type="protein sequence ID" value="CAB4005309.1"/>
    <property type="molecule type" value="Genomic_DNA"/>
</dbReference>
<feature type="compositionally biased region" description="Basic and acidic residues" evidence="1">
    <location>
        <begin position="155"/>
        <end position="170"/>
    </location>
</feature>
<feature type="compositionally biased region" description="Basic and acidic residues" evidence="1">
    <location>
        <begin position="183"/>
        <end position="194"/>
    </location>
</feature>
<name>A0A7D9IGQ5_PARCT</name>
<reference evidence="2" key="1">
    <citation type="submission" date="2020-04" db="EMBL/GenBank/DDBJ databases">
        <authorList>
            <person name="Alioto T."/>
            <person name="Alioto T."/>
            <person name="Gomez Garrido J."/>
        </authorList>
    </citation>
    <scope>NUCLEOTIDE SEQUENCE</scope>
    <source>
        <strain evidence="2">A484AB</strain>
    </source>
</reference>
<feature type="compositionally biased region" description="Basic and acidic residues" evidence="1">
    <location>
        <begin position="123"/>
        <end position="137"/>
    </location>
</feature>
<evidence type="ECO:0000313" key="2">
    <source>
        <dbReference type="EMBL" id="CAB4005309.1"/>
    </source>
</evidence>
<comment type="caution">
    <text evidence="2">The sequence shown here is derived from an EMBL/GenBank/DDBJ whole genome shotgun (WGS) entry which is preliminary data.</text>
</comment>
<accession>A0A7D9IGQ5</accession>
<organism evidence="2 3">
    <name type="scientific">Paramuricea clavata</name>
    <name type="common">Red gorgonian</name>
    <name type="synonym">Violescent sea-whip</name>
    <dbReference type="NCBI Taxonomy" id="317549"/>
    <lineage>
        <taxon>Eukaryota</taxon>
        <taxon>Metazoa</taxon>
        <taxon>Cnidaria</taxon>
        <taxon>Anthozoa</taxon>
        <taxon>Octocorallia</taxon>
        <taxon>Malacalcyonacea</taxon>
        <taxon>Plexauridae</taxon>
        <taxon>Paramuricea</taxon>
    </lineage>
</organism>
<sequence>MNSEINKKTPAFIYAKEFKLSKVLGNLQAYKLATGDVGQTEQEEASRKHGNNLGALYGDLITKASHENTKRKQDETHDQGSAKRKKRKGRRKQKKKQDGGDQYPVPTVALEDLKEPLPLPECWQKDEDGSSSPKEESSESSDNETVDFLGLASAQKDESSSDDSCTKVDTEISTSRNMRNKSFHKETSSQSERVYDHKTALTTYSCARCNRRGHLTDHCTIPQTAMENYHQPSVKNVSHRSADVQDLFLQCRQLKRSKNVSCSDCGNTSNLAFCFECRLTLCDGRGHLIEHLLNFPTHTKLFSHKLQKLLKCSNSSCNVVNINELLVCPQCLSKIFDKQYSLINATWSNRGLQAITNVLCCEEHFHWHRMNCYSSSAEFLFSRENLLKLQQQGDGLLSEFFF</sequence>
<gene>
    <name evidence="2" type="ORF">PACLA_8A033577</name>
</gene>